<comment type="caution">
    <text evidence="2">The sequence shown here is derived from an EMBL/GenBank/DDBJ whole genome shotgun (WGS) entry which is preliminary data.</text>
</comment>
<evidence type="ECO:0000259" key="1">
    <source>
        <dbReference type="Pfam" id="PF12770"/>
    </source>
</evidence>
<dbReference type="InterPro" id="IPR024983">
    <property type="entry name" value="CHAT_dom"/>
</dbReference>
<dbReference type="Pfam" id="PF12770">
    <property type="entry name" value="CHAT"/>
    <property type="match status" value="1"/>
</dbReference>
<sequence>MPPTNDPLILRLIFRPVAGGALLRWEADVLGVRESRLPHPWPPAALGLVLRALDALQDPAYPTAWTPQQQEIFSFSRVEREQLTQFGLWAEGRVARDASERVGRRLFRALTLDPVGATALATLRDHAVALGRTLGLELCFPPTAVEWAALPWELLWDSGPTPLLLSRGASATCVRRLDLPAALPPPRSASGPLRILAISPEAGISEELRHVERVAREAAWATLIERGLATMVEVEPATLEALVAAIDPENPPDIIHYYGHGRYRDGEGALLLDAANGGVWTPVTALAPLLSPAGMVILHACQGAMLEPHTTTMQSAIAPALCAAGVPVVLGMQFTVRIAAASRMAAVIYQALAEGRSVGAALAFARRALYVEEAERVSWYVPALYVRSRDSGPICLRPTLAPNLTLPSSRSAAVQQAIIARNGGMIHGLRMQASANRQIVFAEGGTIQGAEMVGG</sequence>
<evidence type="ECO:0000313" key="3">
    <source>
        <dbReference type="Proteomes" id="UP000054010"/>
    </source>
</evidence>
<reference evidence="2 3" key="1">
    <citation type="journal article" date="2011" name="J. Bacteriol.">
        <title>Draft genome sequence of the anoxygenic filamentous phototrophic bacterium Oscillochloris trichoides subsp. DG-6.</title>
        <authorList>
            <person name="Kuznetsov B.B."/>
            <person name="Ivanovsky R.N."/>
            <person name="Keppen O.I."/>
            <person name="Sukhacheva M.V."/>
            <person name="Bumazhkin B.K."/>
            <person name="Patutina E.O."/>
            <person name="Beletsky A.V."/>
            <person name="Mardanov A.V."/>
            <person name="Baslerov R.V."/>
            <person name="Panteleeva A.N."/>
            <person name="Kolganova T.V."/>
            <person name="Ravin N.V."/>
            <person name="Skryabin K.G."/>
        </authorList>
    </citation>
    <scope>NUCLEOTIDE SEQUENCE [LARGE SCALE GENOMIC DNA]</scope>
    <source>
        <strain evidence="2 3">DG-6</strain>
    </source>
</reference>
<proteinExistence type="predicted"/>
<dbReference type="STRING" id="765420.OSCT_0580"/>
<dbReference type="Proteomes" id="UP000054010">
    <property type="component" value="Unassembled WGS sequence"/>
</dbReference>
<name>E1IB79_9CHLR</name>
<dbReference type="AlphaFoldDB" id="E1IB79"/>
<accession>E1IB79</accession>
<dbReference type="OrthoDB" id="8253226at2"/>
<protein>
    <recommendedName>
        <fullName evidence="1">CHAT domain-containing protein</fullName>
    </recommendedName>
</protein>
<dbReference type="EMBL" id="ADVR01000010">
    <property type="protein sequence ID" value="EFO81564.1"/>
    <property type="molecule type" value="Genomic_DNA"/>
</dbReference>
<evidence type="ECO:0000313" key="2">
    <source>
        <dbReference type="EMBL" id="EFO81564.1"/>
    </source>
</evidence>
<dbReference type="eggNOG" id="COG4995">
    <property type="taxonomic scope" value="Bacteria"/>
</dbReference>
<keyword evidence="3" id="KW-1185">Reference proteome</keyword>
<feature type="domain" description="CHAT" evidence="1">
    <location>
        <begin position="101"/>
        <end position="375"/>
    </location>
</feature>
<dbReference type="HOGENOM" id="CLU_622145_0_0_0"/>
<organism evidence="2 3">
    <name type="scientific">Oscillochloris trichoides DG-6</name>
    <dbReference type="NCBI Taxonomy" id="765420"/>
    <lineage>
        <taxon>Bacteria</taxon>
        <taxon>Bacillati</taxon>
        <taxon>Chloroflexota</taxon>
        <taxon>Chloroflexia</taxon>
        <taxon>Chloroflexales</taxon>
        <taxon>Chloroflexineae</taxon>
        <taxon>Oscillochloridaceae</taxon>
        <taxon>Oscillochloris</taxon>
    </lineage>
</organism>
<gene>
    <name evidence="2" type="ORF">OSCT_0580</name>
</gene>